<dbReference type="RefSeq" id="WP_271987168.1">
    <property type="nucleotide sequence ID" value="NZ_JAQMFS010000049.1"/>
</dbReference>
<dbReference type="Pfam" id="PF06114">
    <property type="entry name" value="Peptidase_M78"/>
    <property type="match status" value="1"/>
</dbReference>
<evidence type="ECO:0000313" key="2">
    <source>
        <dbReference type="EMBL" id="MDB6185827.1"/>
    </source>
</evidence>
<dbReference type="Proteomes" id="UP001212217">
    <property type="component" value="Unassembled WGS sequence"/>
</dbReference>
<feature type="domain" description="IrrE N-terminal-like" evidence="1">
    <location>
        <begin position="102"/>
        <end position="205"/>
    </location>
</feature>
<accession>A0AAW6B6B4</accession>
<evidence type="ECO:0000259" key="1">
    <source>
        <dbReference type="Pfam" id="PF06114"/>
    </source>
</evidence>
<dbReference type="Gene3D" id="1.10.10.2910">
    <property type="match status" value="1"/>
</dbReference>
<evidence type="ECO:0000313" key="3">
    <source>
        <dbReference type="Proteomes" id="UP001212217"/>
    </source>
</evidence>
<dbReference type="EMBL" id="JAQMFS010000049">
    <property type="protein sequence ID" value="MDB6185827.1"/>
    <property type="molecule type" value="Genomic_DNA"/>
</dbReference>
<name>A0AAW6B6B4_9BACL</name>
<sequence>MKKHEYNIVSQDRYLQYRQKAYEILREIGLDPKLITYKHIINHFRKKYNIKFILFDVEYPEFGIQPKINDYFGRLLNTNIVQGVDMEFIKKCSGMIIPKKDKYVIMINQSSGYLERIIFTVLHELSHVHCHLQGNINRAFMSLNNDMIVGEYPKEMQPFEDEANIVASILYLPDETIVDLITKGYSYDEIQKEVKLSNTALFNRLRNFLIYKNISPYDATNFVTTFRNGTQIRI</sequence>
<reference evidence="2" key="1">
    <citation type="submission" date="2023-08" db="EMBL/GenBank/DDBJ databases">
        <title>Dental plaque isolates bound by oral lectin ZG16B.</title>
        <authorList>
            <person name="Ghosh S."/>
        </authorList>
    </citation>
    <scope>NUCLEOTIDE SEQUENCE</scope>
    <source>
        <strain evidence="2">DP3_5B</strain>
    </source>
</reference>
<gene>
    <name evidence="2" type="ORF">PNO30_03410</name>
</gene>
<comment type="caution">
    <text evidence="2">The sequence shown here is derived from an EMBL/GenBank/DDBJ whole genome shotgun (WGS) entry which is preliminary data.</text>
</comment>
<proteinExistence type="predicted"/>
<dbReference type="InterPro" id="IPR010359">
    <property type="entry name" value="IrrE_HExxH"/>
</dbReference>
<protein>
    <submittedName>
        <fullName evidence="2">ImmA/IrrE family metallo-endopeptidase</fullName>
    </submittedName>
</protein>
<dbReference type="AlphaFoldDB" id="A0AAW6B6B4"/>
<organism evidence="2 3">
    <name type="scientific">Gemella haemolysans</name>
    <dbReference type="NCBI Taxonomy" id="1379"/>
    <lineage>
        <taxon>Bacteria</taxon>
        <taxon>Bacillati</taxon>
        <taxon>Bacillota</taxon>
        <taxon>Bacilli</taxon>
        <taxon>Bacillales</taxon>
        <taxon>Gemellaceae</taxon>
        <taxon>Gemella</taxon>
    </lineage>
</organism>